<dbReference type="GeneID" id="97255096"/>
<gene>
    <name evidence="4" type="ORF">GHO27_15275</name>
    <name evidence="5" type="ORF">GHO28_04840</name>
    <name evidence="3" type="ORF">GHO39_08350</name>
    <name evidence="2" type="ORF">GHO40_01850</name>
</gene>
<reference evidence="6 7" key="1">
    <citation type="submission" date="2019-10" db="EMBL/GenBank/DDBJ databases">
        <title>Evaluation of single-gene subtyping targets for Pseudomonas.</title>
        <authorList>
            <person name="Reichler S.J."/>
            <person name="Orsi R.H."/>
            <person name="Wiedmann M."/>
            <person name="Martin N.H."/>
            <person name="Murphy S.I."/>
        </authorList>
    </citation>
    <scope>NUCLEOTIDE SEQUENCE [LARGE SCALE GENOMIC DNA]</scope>
    <source>
        <strain evidence="4 8">FSL R10-1637</strain>
        <strain evidence="5 7">FSL R10-1876</strain>
        <strain evidence="3 9">FSL R10-3254</strain>
        <strain evidence="2 6">FSL R10-3257</strain>
    </source>
</reference>
<name>A0A6A7YAB2_9PSED</name>
<evidence type="ECO:0000259" key="1">
    <source>
        <dbReference type="Pfam" id="PF13508"/>
    </source>
</evidence>
<evidence type="ECO:0000313" key="9">
    <source>
        <dbReference type="Proteomes" id="UP000489190"/>
    </source>
</evidence>
<dbReference type="GO" id="GO:0016747">
    <property type="term" value="F:acyltransferase activity, transferring groups other than amino-acyl groups"/>
    <property type="evidence" value="ECO:0007669"/>
    <property type="project" value="InterPro"/>
</dbReference>
<dbReference type="EMBL" id="WIWI01000018">
    <property type="protein sequence ID" value="MQT89140.1"/>
    <property type="molecule type" value="Genomic_DNA"/>
</dbReference>
<dbReference type="SUPFAM" id="SSF55729">
    <property type="entry name" value="Acyl-CoA N-acyltransferases (Nat)"/>
    <property type="match status" value="1"/>
</dbReference>
<comment type="caution">
    <text evidence="4">The sequence shown here is derived from an EMBL/GenBank/DDBJ whole genome shotgun (WGS) entry which is preliminary data.</text>
</comment>
<evidence type="ECO:0000313" key="3">
    <source>
        <dbReference type="EMBL" id="MQT89140.1"/>
    </source>
</evidence>
<dbReference type="AlphaFoldDB" id="A0A6A7YAB2"/>
<dbReference type="Proteomes" id="UP000441404">
    <property type="component" value="Unassembled WGS sequence"/>
</dbReference>
<dbReference type="EMBL" id="WIVU01000030">
    <property type="protein sequence ID" value="MQU07047.1"/>
    <property type="molecule type" value="Genomic_DNA"/>
</dbReference>
<dbReference type="Proteomes" id="UP000478064">
    <property type="component" value="Unassembled WGS sequence"/>
</dbReference>
<dbReference type="EMBL" id="WIVV01000013">
    <property type="protein sequence ID" value="MQU41840.1"/>
    <property type="molecule type" value="Genomic_DNA"/>
</dbReference>
<evidence type="ECO:0000313" key="7">
    <source>
        <dbReference type="Proteomes" id="UP000466863"/>
    </source>
</evidence>
<evidence type="ECO:0000313" key="6">
    <source>
        <dbReference type="Proteomes" id="UP000441404"/>
    </source>
</evidence>
<dbReference type="EMBL" id="WIWJ01000002">
    <property type="protein sequence ID" value="MQT45481.1"/>
    <property type="molecule type" value="Genomic_DNA"/>
</dbReference>
<evidence type="ECO:0000313" key="8">
    <source>
        <dbReference type="Proteomes" id="UP000478064"/>
    </source>
</evidence>
<proteinExistence type="predicted"/>
<organism evidence="4 8">
    <name type="scientific">Pseudomonas helleri</name>
    <dbReference type="NCBI Taxonomy" id="1608996"/>
    <lineage>
        <taxon>Bacteria</taxon>
        <taxon>Pseudomonadati</taxon>
        <taxon>Pseudomonadota</taxon>
        <taxon>Gammaproteobacteria</taxon>
        <taxon>Pseudomonadales</taxon>
        <taxon>Pseudomonadaceae</taxon>
        <taxon>Pseudomonas</taxon>
    </lineage>
</organism>
<dbReference type="InterPro" id="IPR016181">
    <property type="entry name" value="Acyl_CoA_acyltransferase"/>
</dbReference>
<dbReference type="InterPro" id="IPR000182">
    <property type="entry name" value="GNAT_dom"/>
</dbReference>
<accession>A0A6A7YAB2</accession>
<dbReference type="Gene3D" id="3.40.630.30">
    <property type="match status" value="1"/>
</dbReference>
<dbReference type="Proteomes" id="UP000489190">
    <property type="component" value="Unassembled WGS sequence"/>
</dbReference>
<feature type="domain" description="N-acetyltransferase" evidence="1">
    <location>
        <begin position="134"/>
        <end position="189"/>
    </location>
</feature>
<dbReference type="Pfam" id="PF13508">
    <property type="entry name" value="Acetyltransf_7"/>
    <property type="match status" value="1"/>
</dbReference>
<protein>
    <submittedName>
        <fullName evidence="4">GNAT family N-acetyltransferase</fullName>
    </submittedName>
</protein>
<sequence length="216" mass="24621">MTQTLNATCQIRQLDSGYSKETRALLYEAYMHDPTFRYVFEAHRKGYAQRVRATVRALVKQHFFQQLPALGLLVDDRLIGVALIAPPQRRLGITESWAWQLRMVLTAGLRGTRRYLEYHQAVLACVPGDAVHMLPLLAIHPDFQELSYGEQLLEAVHNWCAVDEHSEGVVLDSSNPRYQEFYKRHGYVEIGQVPLGPIVEHVFFHANPQVLQAATA</sequence>
<keyword evidence="4" id="KW-0808">Transferase</keyword>
<dbReference type="Proteomes" id="UP000466863">
    <property type="component" value="Unassembled WGS sequence"/>
</dbReference>
<dbReference type="RefSeq" id="WP_048387349.1">
    <property type="nucleotide sequence ID" value="NZ_CAUQEU010000006.1"/>
</dbReference>
<evidence type="ECO:0000313" key="5">
    <source>
        <dbReference type="EMBL" id="MQU41840.1"/>
    </source>
</evidence>
<evidence type="ECO:0000313" key="2">
    <source>
        <dbReference type="EMBL" id="MQT45481.1"/>
    </source>
</evidence>
<evidence type="ECO:0000313" key="4">
    <source>
        <dbReference type="EMBL" id="MQU07047.1"/>
    </source>
</evidence>